<feature type="transmembrane region" description="Helical" evidence="2">
    <location>
        <begin position="201"/>
        <end position="226"/>
    </location>
</feature>
<feature type="region of interest" description="Disordered" evidence="1">
    <location>
        <begin position="1"/>
        <end position="28"/>
    </location>
</feature>
<feature type="transmembrane region" description="Helical" evidence="2">
    <location>
        <begin position="34"/>
        <end position="51"/>
    </location>
</feature>
<gene>
    <name evidence="3" type="ORF">ACFQ44_10090</name>
</gene>
<sequence length="276" mass="29184">MSENSRMARYHSDEEPEPQQAPQTTETYQRRPALARWVAFLILLLTVSAGLKLTVFNANYTAGVVSRSSVGEKVINHVNDDLQNLGVSGAPVTSSLMQPYLAMGVAKLYGETVDTPVDTTDLSAAISTQAQTMGVTATAGMTAAIAKQAKKRAQAAFSTSAMSRAAIQVQRAKKINFAVLLGSILLLIVTFFYAFSVHHVFASLGSGMTVGGLLTGLVGVGGYFFLPYVVTSASKSAASLLTTIGRSGLGVVIFAGMAEIVIGLVIMLGHRTFRKE</sequence>
<feature type="transmembrane region" description="Helical" evidence="2">
    <location>
        <begin position="247"/>
        <end position="268"/>
    </location>
</feature>
<evidence type="ECO:0000256" key="1">
    <source>
        <dbReference type="SAM" id="MobiDB-lite"/>
    </source>
</evidence>
<reference evidence="4" key="1">
    <citation type="journal article" date="2019" name="Int. J. Syst. Evol. Microbiol.">
        <title>The Global Catalogue of Microorganisms (GCM) 10K type strain sequencing project: providing services to taxonomists for standard genome sequencing and annotation.</title>
        <authorList>
            <consortium name="The Broad Institute Genomics Platform"/>
            <consortium name="The Broad Institute Genome Sequencing Center for Infectious Disease"/>
            <person name="Wu L."/>
            <person name="Ma J."/>
        </authorList>
    </citation>
    <scope>NUCLEOTIDE SEQUENCE [LARGE SCALE GENOMIC DNA]</scope>
    <source>
        <strain evidence="4">CCM 8979</strain>
    </source>
</reference>
<dbReference type="Proteomes" id="UP001597189">
    <property type="component" value="Unassembled WGS sequence"/>
</dbReference>
<evidence type="ECO:0000313" key="4">
    <source>
        <dbReference type="Proteomes" id="UP001597189"/>
    </source>
</evidence>
<dbReference type="EMBL" id="JBHTOD010000008">
    <property type="protein sequence ID" value="MFD1456014.1"/>
    <property type="molecule type" value="Genomic_DNA"/>
</dbReference>
<keyword evidence="4" id="KW-1185">Reference proteome</keyword>
<keyword evidence="2" id="KW-1133">Transmembrane helix</keyword>
<protein>
    <submittedName>
        <fullName evidence="3">Uncharacterized protein</fullName>
    </submittedName>
</protein>
<proteinExistence type="predicted"/>
<keyword evidence="2" id="KW-0812">Transmembrane</keyword>
<feature type="transmembrane region" description="Helical" evidence="2">
    <location>
        <begin position="175"/>
        <end position="195"/>
    </location>
</feature>
<accession>A0ABW4D519</accession>
<evidence type="ECO:0000256" key="2">
    <source>
        <dbReference type="SAM" id="Phobius"/>
    </source>
</evidence>
<keyword evidence="2" id="KW-0472">Membrane</keyword>
<name>A0ABW4D519_9LACO</name>
<evidence type="ECO:0000313" key="3">
    <source>
        <dbReference type="EMBL" id="MFD1456014.1"/>
    </source>
</evidence>
<comment type="caution">
    <text evidence="3">The sequence shown here is derived from an EMBL/GenBank/DDBJ whole genome shotgun (WGS) entry which is preliminary data.</text>
</comment>
<dbReference type="RefSeq" id="WP_203646089.1">
    <property type="nucleotide sequence ID" value="NZ_BOLN01000008.1"/>
</dbReference>
<organism evidence="3 4">
    <name type="scientific">Levilactobacillus lanxiensis</name>
    <dbReference type="NCBI Taxonomy" id="2799568"/>
    <lineage>
        <taxon>Bacteria</taxon>
        <taxon>Bacillati</taxon>
        <taxon>Bacillota</taxon>
        <taxon>Bacilli</taxon>
        <taxon>Lactobacillales</taxon>
        <taxon>Lactobacillaceae</taxon>
        <taxon>Levilactobacillus</taxon>
    </lineage>
</organism>